<feature type="domain" description="Chitin-binding type-4" evidence="7">
    <location>
        <begin position="73"/>
        <end position="236"/>
    </location>
</feature>
<keyword evidence="9" id="KW-1185">Reference proteome</keyword>
<sequence length="263" mass="29005">MVSVYRFCLDDRGGDEQQSLHRRSWITSWCYKSRRHPHISNWPPVKNIPSQTQNMHFSIVSSALGLASLVSAHGVVLKPASRKPGDATTEACGRAMVNFYKQDETSYPEAFLRSNPLPDRNKCNLFLCKGYQFADNAANVQSYKPGDSVEYEVYIRIPHSGYANVSIVDTTTNKVLGSPLVGWASGYAASSKPPADQTKFSIKIPELGAQCATAGVCVLQWHWFGAGQTYQSCTDFTVAAPVAPAELAPEHGHGHRIRGQSRW</sequence>
<dbReference type="Gene3D" id="2.70.50.70">
    <property type="match status" value="1"/>
</dbReference>
<dbReference type="PANTHER" id="PTHR36575">
    <property type="entry name" value="BINDING PROTEIN, PUTATIVE (AFU_ORTHOLOGUE AFUA_1G14430)-RELATED"/>
    <property type="match status" value="1"/>
</dbReference>
<evidence type="ECO:0000256" key="6">
    <source>
        <dbReference type="ARBA" id="ARBA00034311"/>
    </source>
</evidence>
<accession>A0ABR0F8H2</accession>
<evidence type="ECO:0000256" key="5">
    <source>
        <dbReference type="ARBA" id="ARBA00023180"/>
    </source>
</evidence>
<evidence type="ECO:0000256" key="4">
    <source>
        <dbReference type="ARBA" id="ARBA00023157"/>
    </source>
</evidence>
<reference evidence="8 9" key="1">
    <citation type="journal article" date="2023" name="bioRxiv">
        <title>High-quality genome assemblies of four members of thePodospora anserinaspecies complex.</title>
        <authorList>
            <person name="Ament-Velasquez S.L."/>
            <person name="Vogan A.A."/>
            <person name="Wallerman O."/>
            <person name="Hartmann F."/>
            <person name="Gautier V."/>
            <person name="Silar P."/>
            <person name="Giraud T."/>
            <person name="Johannesson H."/>
        </authorList>
    </citation>
    <scope>NUCLEOTIDE SEQUENCE [LARGE SCALE GENOMIC DNA]</scope>
    <source>
        <strain evidence="8 9">CBS 112042</strain>
    </source>
</reference>
<comment type="similarity">
    <text evidence="6">Belongs to the polysaccharide monooxygenase AA13 family.</text>
</comment>
<dbReference type="PANTHER" id="PTHR36575:SF2">
    <property type="entry name" value="CHITIN-BINDING TYPE-4 DOMAIN-CONTAINING PROTEIN-RELATED"/>
    <property type="match status" value="1"/>
</dbReference>
<evidence type="ECO:0000256" key="2">
    <source>
        <dbReference type="ARBA" id="ARBA00022723"/>
    </source>
</evidence>
<keyword evidence="5" id="KW-0325">Glycoprotein</keyword>
<dbReference type="EMBL" id="JAFFGZ010000009">
    <property type="protein sequence ID" value="KAK4639994.1"/>
    <property type="molecule type" value="Genomic_DNA"/>
</dbReference>
<dbReference type="RefSeq" id="XP_062728970.1">
    <property type="nucleotide sequence ID" value="XM_062881588.1"/>
</dbReference>
<protein>
    <recommendedName>
        <fullName evidence="7">Chitin-binding type-4 domain-containing protein</fullName>
    </recommendedName>
</protein>
<comment type="cofactor">
    <cofactor evidence="1">
        <name>Cu(2+)</name>
        <dbReference type="ChEBI" id="CHEBI:29036"/>
    </cofactor>
</comment>
<evidence type="ECO:0000313" key="9">
    <source>
        <dbReference type="Proteomes" id="UP001322138"/>
    </source>
</evidence>
<dbReference type="Pfam" id="PF03067">
    <property type="entry name" value="LPMO_10"/>
    <property type="match status" value="1"/>
</dbReference>
<keyword evidence="3" id="KW-0186">Copper</keyword>
<dbReference type="Proteomes" id="UP001322138">
    <property type="component" value="Unassembled WGS sequence"/>
</dbReference>
<evidence type="ECO:0000256" key="1">
    <source>
        <dbReference type="ARBA" id="ARBA00001973"/>
    </source>
</evidence>
<evidence type="ECO:0000259" key="7">
    <source>
        <dbReference type="Pfam" id="PF03067"/>
    </source>
</evidence>
<evidence type="ECO:0000256" key="3">
    <source>
        <dbReference type="ARBA" id="ARBA00023008"/>
    </source>
</evidence>
<organism evidence="8 9">
    <name type="scientific">Podospora bellae-mahoneyi</name>
    <dbReference type="NCBI Taxonomy" id="2093777"/>
    <lineage>
        <taxon>Eukaryota</taxon>
        <taxon>Fungi</taxon>
        <taxon>Dikarya</taxon>
        <taxon>Ascomycota</taxon>
        <taxon>Pezizomycotina</taxon>
        <taxon>Sordariomycetes</taxon>
        <taxon>Sordariomycetidae</taxon>
        <taxon>Sordariales</taxon>
        <taxon>Podosporaceae</taxon>
        <taxon>Podospora</taxon>
    </lineage>
</organism>
<dbReference type="GeneID" id="87901070"/>
<proteinExistence type="inferred from homology"/>
<dbReference type="InterPro" id="IPR004302">
    <property type="entry name" value="Cellulose/chitin-bd_N"/>
</dbReference>
<comment type="caution">
    <text evidence="8">The sequence shown here is derived from an EMBL/GenBank/DDBJ whole genome shotgun (WGS) entry which is preliminary data.</text>
</comment>
<evidence type="ECO:0000313" key="8">
    <source>
        <dbReference type="EMBL" id="KAK4639994.1"/>
    </source>
</evidence>
<dbReference type="InterPro" id="IPR052282">
    <property type="entry name" value="Starch-active_LPMO"/>
</dbReference>
<keyword evidence="2" id="KW-0479">Metal-binding</keyword>
<gene>
    <name evidence="8" type="ORF">QC761_700015</name>
</gene>
<name>A0ABR0F8H2_9PEZI</name>
<keyword evidence="4" id="KW-1015">Disulfide bond</keyword>